<dbReference type="Proteomes" id="UP001176940">
    <property type="component" value="Unassembled WGS sequence"/>
</dbReference>
<name>A0ABN9M673_9NEOB</name>
<dbReference type="PANTHER" id="PTHR21301:SF12">
    <property type="match status" value="1"/>
</dbReference>
<evidence type="ECO:0000313" key="1">
    <source>
        <dbReference type="EMBL" id="CAJ0957609.1"/>
    </source>
</evidence>
<accession>A0ABN9M673</accession>
<evidence type="ECO:0000313" key="2">
    <source>
        <dbReference type="Proteomes" id="UP001176940"/>
    </source>
</evidence>
<sequence length="153" mass="17456">MVESLPWSQLLRVRRIVSSDSLIDLRLNEMCQKFLARGYPKEDLDTFKIKALSKGRDELLTPKVAIESNKRIPFVTAFNGLSGQISDVIRRHWSLLGRGHDNVSEFQSPPLFSYRRNRNLKDELVVSDVGSSRRDPQTTLSRPSLVPVKHVKG</sequence>
<keyword evidence="2" id="KW-1185">Reference proteome</keyword>
<comment type="caution">
    <text evidence="1">The sequence shown here is derived from an EMBL/GenBank/DDBJ whole genome shotgun (WGS) entry which is preliminary data.</text>
</comment>
<gene>
    <name evidence="1" type="ORF">RIMI_LOCUS16003985</name>
</gene>
<dbReference type="EMBL" id="CAUEEQ010043939">
    <property type="protein sequence ID" value="CAJ0957609.1"/>
    <property type="molecule type" value="Genomic_DNA"/>
</dbReference>
<protein>
    <submittedName>
        <fullName evidence="1">Uncharacterized protein</fullName>
    </submittedName>
</protein>
<organism evidence="1 2">
    <name type="scientific">Ranitomeya imitator</name>
    <name type="common">mimic poison frog</name>
    <dbReference type="NCBI Taxonomy" id="111125"/>
    <lineage>
        <taxon>Eukaryota</taxon>
        <taxon>Metazoa</taxon>
        <taxon>Chordata</taxon>
        <taxon>Craniata</taxon>
        <taxon>Vertebrata</taxon>
        <taxon>Euteleostomi</taxon>
        <taxon>Amphibia</taxon>
        <taxon>Batrachia</taxon>
        <taxon>Anura</taxon>
        <taxon>Neobatrachia</taxon>
        <taxon>Hyloidea</taxon>
        <taxon>Dendrobatidae</taxon>
        <taxon>Dendrobatinae</taxon>
        <taxon>Ranitomeya</taxon>
    </lineage>
</organism>
<reference evidence="1" key="1">
    <citation type="submission" date="2023-07" db="EMBL/GenBank/DDBJ databases">
        <authorList>
            <person name="Stuckert A."/>
        </authorList>
    </citation>
    <scope>NUCLEOTIDE SEQUENCE</scope>
</reference>
<dbReference type="PANTHER" id="PTHR21301">
    <property type="entry name" value="REVERSE TRANSCRIPTASE"/>
    <property type="match status" value="1"/>
</dbReference>
<proteinExistence type="predicted"/>